<dbReference type="AlphaFoldDB" id="A0AAN8IDX8"/>
<name>A0AAN8IDX8_TRICO</name>
<dbReference type="EMBL" id="WIXE01024631">
    <property type="protein sequence ID" value="KAK5965447.1"/>
    <property type="molecule type" value="Genomic_DNA"/>
</dbReference>
<evidence type="ECO:0000313" key="3">
    <source>
        <dbReference type="EMBL" id="KAK5965447.1"/>
    </source>
</evidence>
<evidence type="ECO:0000256" key="2">
    <source>
        <dbReference type="SAM" id="Phobius"/>
    </source>
</evidence>
<keyword evidence="2" id="KW-1133">Transmembrane helix</keyword>
<keyword evidence="2" id="KW-0472">Membrane</keyword>
<reference evidence="3 4" key="1">
    <citation type="submission" date="2019-10" db="EMBL/GenBank/DDBJ databases">
        <title>Assembly and Annotation for the nematode Trichostrongylus colubriformis.</title>
        <authorList>
            <person name="Martin J."/>
        </authorList>
    </citation>
    <scope>NUCLEOTIDE SEQUENCE [LARGE SCALE GENOMIC DNA]</scope>
    <source>
        <strain evidence="3">G859</strain>
        <tissue evidence="3">Whole worm</tissue>
    </source>
</reference>
<gene>
    <name evidence="3" type="ORF">GCK32_015214</name>
</gene>
<protein>
    <submittedName>
        <fullName evidence="3">Uncharacterized protein</fullName>
    </submittedName>
</protein>
<feature type="region of interest" description="Disordered" evidence="1">
    <location>
        <begin position="48"/>
        <end position="88"/>
    </location>
</feature>
<feature type="compositionally biased region" description="Low complexity" evidence="1">
    <location>
        <begin position="108"/>
        <end position="121"/>
    </location>
</feature>
<evidence type="ECO:0000313" key="4">
    <source>
        <dbReference type="Proteomes" id="UP001331761"/>
    </source>
</evidence>
<evidence type="ECO:0000256" key="1">
    <source>
        <dbReference type="SAM" id="MobiDB-lite"/>
    </source>
</evidence>
<keyword evidence="4" id="KW-1185">Reference proteome</keyword>
<feature type="compositionally biased region" description="Polar residues" evidence="1">
    <location>
        <begin position="69"/>
        <end position="81"/>
    </location>
</feature>
<keyword evidence="2" id="KW-0812">Transmembrane</keyword>
<proteinExistence type="predicted"/>
<feature type="region of interest" description="Disordered" evidence="1">
    <location>
        <begin position="101"/>
        <end position="123"/>
    </location>
</feature>
<dbReference type="Proteomes" id="UP001331761">
    <property type="component" value="Unassembled WGS sequence"/>
</dbReference>
<accession>A0AAN8IDX8</accession>
<feature type="transmembrane region" description="Helical" evidence="2">
    <location>
        <begin position="20"/>
        <end position="39"/>
    </location>
</feature>
<sequence>MIPYSPWSVAINKDQLLASTILPTVFSASMLSLWFFLCLKRSSSTRGKFAARSSGGRHPHEDDMESTQKRTVTPMQSTQRKTVIEETKEVQKRKTVEVEKCPTEKSISELSRSSAQASSRAKNIFGKKKANPDVAIKKTSYNVSKVDAIICV</sequence>
<organism evidence="3 4">
    <name type="scientific">Trichostrongylus colubriformis</name>
    <name type="common">Black scour worm</name>
    <dbReference type="NCBI Taxonomy" id="6319"/>
    <lineage>
        <taxon>Eukaryota</taxon>
        <taxon>Metazoa</taxon>
        <taxon>Ecdysozoa</taxon>
        <taxon>Nematoda</taxon>
        <taxon>Chromadorea</taxon>
        <taxon>Rhabditida</taxon>
        <taxon>Rhabditina</taxon>
        <taxon>Rhabditomorpha</taxon>
        <taxon>Strongyloidea</taxon>
        <taxon>Trichostrongylidae</taxon>
        <taxon>Trichostrongylus</taxon>
    </lineage>
</organism>
<comment type="caution">
    <text evidence="3">The sequence shown here is derived from an EMBL/GenBank/DDBJ whole genome shotgun (WGS) entry which is preliminary data.</text>
</comment>